<comment type="caution">
    <text evidence="1">The sequence shown here is derived from an EMBL/GenBank/DDBJ whole genome shotgun (WGS) entry which is preliminary data.</text>
</comment>
<evidence type="ECO:0000313" key="1">
    <source>
        <dbReference type="EMBL" id="MBB5751040.1"/>
    </source>
</evidence>
<dbReference type="InterPro" id="IPR010845">
    <property type="entry name" value="FlaF"/>
</dbReference>
<sequence length="115" mass="12647">MYCFSYAEILGDSGAEGRQEERLALDHALELLSTAREKGPTSPEAAQAVLYLQKLWGFLIRDLSDPNNELADALRANLISIGLWVIKEADEIVQARSTNFAGLIDVNKTIRDGLA</sequence>
<gene>
    <name evidence="1" type="ORF">GGQ63_000083</name>
</gene>
<keyword evidence="2" id="KW-1185">Reference proteome</keyword>
<name>A0A7W9CSD1_9HYPH</name>
<dbReference type="Pfam" id="PF07309">
    <property type="entry name" value="FlaF"/>
    <property type="match status" value="1"/>
</dbReference>
<dbReference type="Proteomes" id="UP000523821">
    <property type="component" value="Unassembled WGS sequence"/>
</dbReference>
<keyword evidence="1" id="KW-0969">Cilium</keyword>
<keyword evidence="1" id="KW-0282">Flagellum</keyword>
<accession>A0A7W9CSD1</accession>
<dbReference type="NCBIfam" id="NF009434">
    <property type="entry name" value="PRK12793.1"/>
    <property type="match status" value="1"/>
</dbReference>
<dbReference type="GO" id="GO:0044781">
    <property type="term" value="P:bacterial-type flagellum organization"/>
    <property type="evidence" value="ECO:0007669"/>
    <property type="project" value="InterPro"/>
</dbReference>
<proteinExistence type="predicted"/>
<dbReference type="EMBL" id="JACHOO010000001">
    <property type="protein sequence ID" value="MBB5751040.1"/>
    <property type="molecule type" value="Genomic_DNA"/>
</dbReference>
<keyword evidence="1" id="KW-0966">Cell projection</keyword>
<dbReference type="RefSeq" id="WP_183851628.1">
    <property type="nucleotide sequence ID" value="NZ_JACHOO010000001.1"/>
</dbReference>
<organism evidence="1 2">
    <name type="scientific">Prosthecomicrobium pneumaticum</name>
    <dbReference type="NCBI Taxonomy" id="81895"/>
    <lineage>
        <taxon>Bacteria</taxon>
        <taxon>Pseudomonadati</taxon>
        <taxon>Pseudomonadota</taxon>
        <taxon>Alphaproteobacteria</taxon>
        <taxon>Hyphomicrobiales</taxon>
        <taxon>Kaistiaceae</taxon>
        <taxon>Prosthecomicrobium</taxon>
    </lineage>
</organism>
<reference evidence="1 2" key="1">
    <citation type="submission" date="2020-08" db="EMBL/GenBank/DDBJ databases">
        <title>Genomic Encyclopedia of Type Strains, Phase IV (KMG-IV): sequencing the most valuable type-strain genomes for metagenomic binning, comparative biology and taxonomic classification.</title>
        <authorList>
            <person name="Goeker M."/>
        </authorList>
    </citation>
    <scope>NUCLEOTIDE SEQUENCE [LARGE SCALE GENOMIC DNA]</scope>
    <source>
        <strain evidence="1 2">DSM 16268</strain>
    </source>
</reference>
<protein>
    <submittedName>
        <fullName evidence="1">Flagellar protein FlaF</fullName>
    </submittedName>
</protein>
<dbReference type="AlphaFoldDB" id="A0A7W9CSD1"/>
<evidence type="ECO:0000313" key="2">
    <source>
        <dbReference type="Proteomes" id="UP000523821"/>
    </source>
</evidence>